<feature type="compositionally biased region" description="Basic and acidic residues" evidence="4">
    <location>
        <begin position="382"/>
        <end position="393"/>
    </location>
</feature>
<evidence type="ECO:0000259" key="5">
    <source>
        <dbReference type="PROSITE" id="PS51634"/>
    </source>
</evidence>
<dbReference type="PANTHER" id="PTHR12446:SF49">
    <property type="entry name" value="CRC DOMAIN-CONTAINING PROTEIN"/>
    <property type="match status" value="1"/>
</dbReference>
<evidence type="ECO:0000256" key="4">
    <source>
        <dbReference type="SAM" id="MobiDB-lite"/>
    </source>
</evidence>
<feature type="compositionally biased region" description="Polar residues" evidence="4">
    <location>
        <begin position="394"/>
        <end position="406"/>
    </location>
</feature>
<dbReference type="AlphaFoldDB" id="A0A2C9W4Y9"/>
<dbReference type="GO" id="GO:0005634">
    <property type="term" value="C:nucleus"/>
    <property type="evidence" value="ECO:0000318"/>
    <property type="project" value="GO_Central"/>
</dbReference>
<comment type="subcellular location">
    <subcellularLocation>
        <location evidence="1">Nucleus</location>
    </subcellularLocation>
</comment>
<name>A0A2C9W4Y9_MANES</name>
<dbReference type="Gramene" id="Manes.03G062000.3.v8.1">
    <property type="protein sequence ID" value="Manes.03G062000.3.v8.1.CDS"/>
    <property type="gene ID" value="Manes.03G062000.v8.1"/>
</dbReference>
<feature type="compositionally biased region" description="Basic and acidic residues" evidence="4">
    <location>
        <begin position="418"/>
        <end position="434"/>
    </location>
</feature>
<dbReference type="Pfam" id="PF03638">
    <property type="entry name" value="TCR"/>
    <property type="match status" value="2"/>
</dbReference>
<dbReference type="InterPro" id="IPR033467">
    <property type="entry name" value="Tesmin/TSO1-like_CXC"/>
</dbReference>
<proteinExistence type="inferred from homology"/>
<accession>A0A2C9W4Y9</accession>
<dbReference type="Proteomes" id="UP000091857">
    <property type="component" value="Chromosome 3"/>
</dbReference>
<comment type="similarity">
    <text evidence="2">Belongs to the lin-54 family.</text>
</comment>
<feature type="region of interest" description="Disordered" evidence="4">
    <location>
        <begin position="34"/>
        <end position="62"/>
    </location>
</feature>
<keyword evidence="7" id="KW-1185">Reference proteome</keyword>
<dbReference type="SMR" id="A0A2C9W4Y9"/>
<feature type="domain" description="CRC" evidence="5">
    <location>
        <begin position="130"/>
        <end position="254"/>
    </location>
</feature>
<evidence type="ECO:0000256" key="3">
    <source>
        <dbReference type="ARBA" id="ARBA00023242"/>
    </source>
</evidence>
<sequence length="530" mass="58109">MGQSEAISDFAPKKLARQLEFTAICRSSANVALTPSQEPQPHLNLQPHAPQPPPQQVQRQPLSHFQLQTPPKQASAMAQFHARSEQVPVARRIPHPAENLPLTTLTLAKQESPGSRPRNNVDAKDGTPKKIKRCNCKNSQCLKLYCECFAAGLHCNGCNCLNCYNNVENEDARQKAVGATLERNPNAFRPKIAGSPHGSLDAREDTMDTQMIGKHNKGCQCKKSGCLKKYCECFQANILCSDNCKCMDCKNSVGSEERRSLFHGNHNGRACMQRTANAAINGAIGSAGYVTPVTLEKRKSKELLGSVTIDQSEKYQQENHVKISATSSPSSVPVSHYATGSGASKFTYKSPLSGILQPHDVKEICSLLVILSQETTKALAGKMDRQPERENNHSFESNSASSTQGRGDSGHGNYARRTLSDDCMDRRKTGRESNDAPGNRVDLENGRPASPEIDLMCHEQEIVFMEAASPIRMGVLSQNKTQISSNGHECSDVYAEQERLILTRFQNFLSSLIACGSMKETLHSISQGLK</sequence>
<evidence type="ECO:0000313" key="6">
    <source>
        <dbReference type="EMBL" id="OAY54275.1"/>
    </source>
</evidence>
<evidence type="ECO:0000256" key="1">
    <source>
        <dbReference type="ARBA" id="ARBA00004123"/>
    </source>
</evidence>
<protein>
    <recommendedName>
        <fullName evidence="5">CRC domain-containing protein</fullName>
    </recommendedName>
</protein>
<feature type="region of interest" description="Disordered" evidence="4">
    <location>
        <begin position="98"/>
        <end position="127"/>
    </location>
</feature>
<keyword evidence="3" id="KW-0539">Nucleus</keyword>
<dbReference type="InterPro" id="IPR028307">
    <property type="entry name" value="Lin-54_fam"/>
</dbReference>
<feature type="compositionally biased region" description="Low complexity" evidence="4">
    <location>
        <begin position="39"/>
        <end position="48"/>
    </location>
</feature>
<dbReference type="EMBL" id="CM004389">
    <property type="protein sequence ID" value="OAY54275.1"/>
    <property type="molecule type" value="Genomic_DNA"/>
</dbReference>
<dbReference type="InterPro" id="IPR005172">
    <property type="entry name" value="CRC"/>
</dbReference>
<reference evidence="7" key="1">
    <citation type="journal article" date="2016" name="Nat. Biotechnol.">
        <title>Sequencing wild and cultivated cassava and related species reveals extensive interspecific hybridization and genetic diversity.</title>
        <authorList>
            <person name="Bredeson J.V."/>
            <person name="Lyons J.B."/>
            <person name="Prochnik S.E."/>
            <person name="Wu G.A."/>
            <person name="Ha C.M."/>
            <person name="Edsinger-Gonzales E."/>
            <person name="Grimwood J."/>
            <person name="Schmutz J."/>
            <person name="Rabbi I.Y."/>
            <person name="Egesi C."/>
            <person name="Nauluvula P."/>
            <person name="Lebot V."/>
            <person name="Ndunguru J."/>
            <person name="Mkamilo G."/>
            <person name="Bart R.S."/>
            <person name="Setter T.L."/>
            <person name="Gleadow R.M."/>
            <person name="Kulakow P."/>
            <person name="Ferguson M.E."/>
            <person name="Rounsley S."/>
            <person name="Rokhsar D.S."/>
        </authorList>
    </citation>
    <scope>NUCLEOTIDE SEQUENCE [LARGE SCALE GENOMIC DNA]</scope>
    <source>
        <strain evidence="7">cv. AM560-2</strain>
    </source>
</reference>
<dbReference type="GO" id="GO:0006355">
    <property type="term" value="P:regulation of DNA-templated transcription"/>
    <property type="evidence" value="ECO:0000318"/>
    <property type="project" value="GO_Central"/>
</dbReference>
<feature type="region of interest" description="Disordered" evidence="4">
    <location>
        <begin position="379"/>
        <end position="449"/>
    </location>
</feature>
<feature type="compositionally biased region" description="Polar residues" evidence="4">
    <location>
        <begin position="101"/>
        <end position="113"/>
    </location>
</feature>
<comment type="caution">
    <text evidence="6">The sequence shown here is derived from an EMBL/GenBank/DDBJ whole genome shotgun (WGS) entry which is preliminary data.</text>
</comment>
<evidence type="ECO:0000313" key="7">
    <source>
        <dbReference type="Proteomes" id="UP000091857"/>
    </source>
</evidence>
<gene>
    <name evidence="6" type="ORF">MANES_03G062000v8</name>
</gene>
<dbReference type="STRING" id="3983.A0A2C9W4Y9"/>
<dbReference type="PROSITE" id="PS51634">
    <property type="entry name" value="CRC"/>
    <property type="match status" value="1"/>
</dbReference>
<organism evidence="6 7">
    <name type="scientific">Manihot esculenta</name>
    <name type="common">Cassava</name>
    <name type="synonym">Jatropha manihot</name>
    <dbReference type="NCBI Taxonomy" id="3983"/>
    <lineage>
        <taxon>Eukaryota</taxon>
        <taxon>Viridiplantae</taxon>
        <taxon>Streptophyta</taxon>
        <taxon>Embryophyta</taxon>
        <taxon>Tracheophyta</taxon>
        <taxon>Spermatophyta</taxon>
        <taxon>Magnoliopsida</taxon>
        <taxon>eudicotyledons</taxon>
        <taxon>Gunneridae</taxon>
        <taxon>Pentapetalae</taxon>
        <taxon>rosids</taxon>
        <taxon>fabids</taxon>
        <taxon>Malpighiales</taxon>
        <taxon>Euphorbiaceae</taxon>
        <taxon>Crotonoideae</taxon>
        <taxon>Manihoteae</taxon>
        <taxon>Manihot</taxon>
    </lineage>
</organism>
<dbReference type="SMART" id="SM01114">
    <property type="entry name" value="CXC"/>
    <property type="match status" value="2"/>
</dbReference>
<dbReference type="PANTHER" id="PTHR12446">
    <property type="entry name" value="TESMIN/TSO1-RELATED"/>
    <property type="match status" value="1"/>
</dbReference>
<evidence type="ECO:0000256" key="2">
    <source>
        <dbReference type="ARBA" id="ARBA00007267"/>
    </source>
</evidence>